<organism evidence="3 4">
    <name type="scientific">Piscinibacter terrae</name>
    <dbReference type="NCBI Taxonomy" id="2496871"/>
    <lineage>
        <taxon>Bacteria</taxon>
        <taxon>Pseudomonadati</taxon>
        <taxon>Pseudomonadota</taxon>
        <taxon>Betaproteobacteria</taxon>
        <taxon>Burkholderiales</taxon>
        <taxon>Sphaerotilaceae</taxon>
        <taxon>Piscinibacter</taxon>
    </lineage>
</organism>
<evidence type="ECO:0000259" key="1">
    <source>
        <dbReference type="Pfam" id="PF00656"/>
    </source>
</evidence>
<protein>
    <recommendedName>
        <fullName evidence="5">Caspase family protein</fullName>
    </recommendedName>
</protein>
<feature type="domain" description="vWA-MoxR associated protein middle region 4" evidence="2">
    <location>
        <begin position="276"/>
        <end position="383"/>
    </location>
</feature>
<dbReference type="SUPFAM" id="SSF52129">
    <property type="entry name" value="Caspase-like"/>
    <property type="match status" value="1"/>
</dbReference>
<dbReference type="Pfam" id="PF00656">
    <property type="entry name" value="Peptidase_C14"/>
    <property type="match status" value="1"/>
</dbReference>
<dbReference type="OrthoDB" id="9150676at2"/>
<gene>
    <name evidence="3" type="ORF">DZC73_24630</name>
</gene>
<evidence type="ECO:0008006" key="5">
    <source>
        <dbReference type="Google" id="ProtNLM"/>
    </source>
</evidence>
<dbReference type="GO" id="GO:0006508">
    <property type="term" value="P:proteolysis"/>
    <property type="evidence" value="ECO:0007669"/>
    <property type="project" value="InterPro"/>
</dbReference>
<evidence type="ECO:0000313" key="3">
    <source>
        <dbReference type="EMBL" id="RQP22189.1"/>
    </source>
</evidence>
<comment type="caution">
    <text evidence="3">The sequence shown here is derived from an EMBL/GenBank/DDBJ whole genome shotgun (WGS) entry which is preliminary data.</text>
</comment>
<proteinExistence type="predicted"/>
<dbReference type="GO" id="GO:0004197">
    <property type="term" value="F:cysteine-type endopeptidase activity"/>
    <property type="evidence" value="ECO:0007669"/>
    <property type="project" value="InterPro"/>
</dbReference>
<reference evidence="3 4" key="2">
    <citation type="submission" date="2018-12" db="EMBL/GenBank/DDBJ databases">
        <title>Rhizobacter gummiphilus sp. nov., a rubber-degrading bacterium isolated from the soil of a botanical garden in Japan.</title>
        <authorList>
            <person name="Shunsuke S.S."/>
        </authorList>
    </citation>
    <scope>NUCLEOTIDE SEQUENCE [LARGE SCALE GENOMIC DNA]</scope>
    <source>
        <strain evidence="3 4">S-16</strain>
    </source>
</reference>
<dbReference type="InterPro" id="IPR045449">
    <property type="entry name" value="VMAP-M4"/>
</dbReference>
<name>A0A3N7JLM9_9BURK</name>
<dbReference type="Proteomes" id="UP000267464">
    <property type="component" value="Unassembled WGS sequence"/>
</dbReference>
<dbReference type="Gene3D" id="3.40.50.1460">
    <property type="match status" value="1"/>
</dbReference>
<evidence type="ECO:0000313" key="4">
    <source>
        <dbReference type="Proteomes" id="UP000267464"/>
    </source>
</evidence>
<keyword evidence="4" id="KW-1185">Reference proteome</keyword>
<feature type="domain" description="Peptidase C14 caspase" evidence="1">
    <location>
        <begin position="9"/>
        <end position="245"/>
    </location>
</feature>
<dbReference type="EMBL" id="QUSW01000008">
    <property type="protein sequence ID" value="RQP22189.1"/>
    <property type="molecule type" value="Genomic_DNA"/>
</dbReference>
<dbReference type="InterPro" id="IPR011600">
    <property type="entry name" value="Pept_C14_caspase"/>
</dbReference>
<dbReference type="RefSeq" id="WP_124543035.1">
    <property type="nucleotide sequence ID" value="NZ_QUSW01000008.1"/>
</dbReference>
<sequence length="663" mass="73028">MLETPPQRTLALVVGIDHYEYGEDWRLHGPAADALRCVEWLIDRGVPKENIALFLSTESWKDAGVMQWVANRQWPQERAATRDDIVRFVDKELLTRAPDAEALFMFWGGHGVIDDYDRSNYLYTEDAAEGRPYCISAPDLMGALHGSRFEHFAEQVLVVDACANKFSDTGEAARPAVGNFARTSVNNDIRQVQMFAASPGNLASNDTQRETGRFADALFRALKAGEVPGWPDFEQAFDDSLSDVDASELLRTQQPFMVMEWPGKARRRAGRVPVRSRTVEELLKLVNKVSPAPALLYRLYLRSLPDASRSIGHVAIEKWLRDLEDKRPREDNFPSPLVEFGERLAREAKSAEIASWVDTATRDNASARQALRSALDAEAQGQRPRATLFIEVDAQTQAELRWWIHAPDPAHCSALQSVAVDLSLRSDVATRLGAITAEAERVVGHRYDLMVGMIVPEKLLLAELESLKVAFEEDGLPGKPTPLNRRYPVILHWHRRARAGQDAAGKPINAWRQAVTALAPRFEAGGGADVIWLEAPDDEETDASAIAAAKLLRAGGTGICVGLGHPAAGEGGLPPEDIQGCLREGVPCFFWLAKPPDGAQDVRKLLCDVFSKQAAREAPLSIGKLLRLAKGSDPLSSVRIVWDEPGHLPSLQSFQNPSTGGQT</sequence>
<dbReference type="AlphaFoldDB" id="A0A3N7JLM9"/>
<reference evidence="3 4" key="1">
    <citation type="submission" date="2018-08" db="EMBL/GenBank/DDBJ databases">
        <authorList>
            <person name="Khan S.A."/>
            <person name="Jeon C.O."/>
            <person name="Chun B.H."/>
            <person name="Jeong S.E."/>
        </authorList>
    </citation>
    <scope>NUCLEOTIDE SEQUENCE [LARGE SCALE GENOMIC DNA]</scope>
    <source>
        <strain evidence="3 4">S-16</strain>
    </source>
</reference>
<dbReference type="Pfam" id="PF19966">
    <property type="entry name" value="VMAP-M4"/>
    <property type="match status" value="1"/>
</dbReference>
<evidence type="ECO:0000259" key="2">
    <source>
        <dbReference type="Pfam" id="PF19966"/>
    </source>
</evidence>
<dbReference type="InterPro" id="IPR029030">
    <property type="entry name" value="Caspase-like_dom_sf"/>
</dbReference>
<accession>A0A3N7JLM9</accession>